<dbReference type="Proteomes" id="UP000242418">
    <property type="component" value="Unassembled WGS sequence"/>
</dbReference>
<dbReference type="EMBL" id="FMTL01000014">
    <property type="protein sequence ID" value="SCW90342.1"/>
    <property type="molecule type" value="Genomic_DNA"/>
</dbReference>
<dbReference type="RefSeq" id="WP_090256293.1">
    <property type="nucleotide sequence ID" value="NZ_FMTL01000014.1"/>
</dbReference>
<protein>
    <recommendedName>
        <fullName evidence="4">DUF3560 domain-containing protein</fullName>
    </recommendedName>
</protein>
<feature type="compositionally biased region" description="Basic and acidic residues" evidence="1">
    <location>
        <begin position="1"/>
        <end position="27"/>
    </location>
</feature>
<evidence type="ECO:0008006" key="4">
    <source>
        <dbReference type="Google" id="ProtNLM"/>
    </source>
</evidence>
<name>A0AB37ZD99_9PSED</name>
<organism evidence="2 3">
    <name type="scientific">Pseudomonas peli</name>
    <dbReference type="NCBI Taxonomy" id="592361"/>
    <lineage>
        <taxon>Bacteria</taxon>
        <taxon>Pseudomonadati</taxon>
        <taxon>Pseudomonadota</taxon>
        <taxon>Gammaproteobacteria</taxon>
        <taxon>Pseudomonadales</taxon>
        <taxon>Pseudomonadaceae</taxon>
        <taxon>Pseudomonas</taxon>
    </lineage>
</organism>
<reference evidence="2 3" key="1">
    <citation type="submission" date="2016-10" db="EMBL/GenBank/DDBJ databases">
        <authorList>
            <person name="Varghese N."/>
            <person name="Submissions S."/>
        </authorList>
    </citation>
    <scope>NUCLEOTIDE SEQUENCE [LARGE SCALE GENOMIC DNA]</scope>
    <source>
        <strain evidence="2 3">DSM 17833</strain>
    </source>
</reference>
<proteinExistence type="predicted"/>
<evidence type="ECO:0000313" key="3">
    <source>
        <dbReference type="Proteomes" id="UP000242418"/>
    </source>
</evidence>
<feature type="region of interest" description="Disordered" evidence="1">
    <location>
        <begin position="1"/>
        <end position="31"/>
    </location>
</feature>
<accession>A0AB37ZD99</accession>
<keyword evidence="3" id="KW-1185">Reference proteome</keyword>
<dbReference type="AlphaFoldDB" id="A0AB37ZD99"/>
<sequence>MTNRYEERQQARKESLENRAEKARTESGRAFQAARQAVEAIPMGQPILVGHHSEGRHRAALKRQDSNMRKAIQADDKADHYERKAAAVGTGGISGDDPEAIQKLRRELEGLQSSHATMKKANVIIRSNAKSQEQKTAELIALGLSVEQAESIQKPDHCRRIGFAPYVFTNNNGNMRRIEKRIEELEALAARPAQQIQGVGYIYREDREENRIIFTFDQKPDEETRKMMKAEAFKWSPSREGKPYVRKITGNALAAARYLREWLDKKAANSEQLTT</sequence>
<evidence type="ECO:0000256" key="1">
    <source>
        <dbReference type="SAM" id="MobiDB-lite"/>
    </source>
</evidence>
<dbReference type="InterPro" id="IPR021944">
    <property type="entry name" value="DUF3560"/>
</dbReference>
<comment type="caution">
    <text evidence="2">The sequence shown here is derived from an EMBL/GenBank/DDBJ whole genome shotgun (WGS) entry which is preliminary data.</text>
</comment>
<evidence type="ECO:0000313" key="2">
    <source>
        <dbReference type="EMBL" id="SCW90342.1"/>
    </source>
</evidence>
<dbReference type="Pfam" id="PF12083">
    <property type="entry name" value="DUF3560"/>
    <property type="match status" value="1"/>
</dbReference>
<gene>
    <name evidence="2" type="ORF">SAMN05216370_0136</name>
</gene>